<comment type="caution">
    <text evidence="10">The sequence shown here is derived from an EMBL/GenBank/DDBJ whole genome shotgun (WGS) entry which is preliminary data.</text>
</comment>
<feature type="transmembrane region" description="Helical" evidence="8">
    <location>
        <begin position="219"/>
        <end position="241"/>
    </location>
</feature>
<dbReference type="PANTHER" id="PTHR23514">
    <property type="entry name" value="BYPASS OF STOP CODON PROTEIN 6"/>
    <property type="match status" value="1"/>
</dbReference>
<dbReference type="OrthoDB" id="413079at2759"/>
<dbReference type="AlphaFoldDB" id="A0A1Q8RQS6"/>
<dbReference type="InterPro" id="IPR011701">
    <property type="entry name" value="MFS"/>
</dbReference>
<feature type="transmembrane region" description="Helical" evidence="8">
    <location>
        <begin position="134"/>
        <end position="152"/>
    </location>
</feature>
<keyword evidence="4 8" id="KW-0812">Transmembrane</keyword>
<protein>
    <submittedName>
        <fullName evidence="10">Bypass of stop codon protein 6-like protein 3</fullName>
    </submittedName>
</protein>
<evidence type="ECO:0000259" key="9">
    <source>
        <dbReference type="PROSITE" id="PS50850"/>
    </source>
</evidence>
<dbReference type="SUPFAM" id="SSF103473">
    <property type="entry name" value="MFS general substrate transporter"/>
    <property type="match status" value="1"/>
</dbReference>
<dbReference type="InterPro" id="IPR020846">
    <property type="entry name" value="MFS_dom"/>
</dbReference>
<evidence type="ECO:0000256" key="5">
    <source>
        <dbReference type="ARBA" id="ARBA00022989"/>
    </source>
</evidence>
<dbReference type="EMBL" id="MPGH01000111">
    <property type="protein sequence ID" value="OLN86679.1"/>
    <property type="molecule type" value="Genomic_DNA"/>
</dbReference>
<evidence type="ECO:0000256" key="4">
    <source>
        <dbReference type="ARBA" id="ARBA00022692"/>
    </source>
</evidence>
<comment type="similarity">
    <text evidence="2">Belongs to the major facilitator superfamily.</text>
</comment>
<dbReference type="InterPro" id="IPR051788">
    <property type="entry name" value="MFS_Transporter"/>
</dbReference>
<feature type="region of interest" description="Disordered" evidence="7">
    <location>
        <begin position="1"/>
        <end position="56"/>
    </location>
</feature>
<feature type="transmembrane region" description="Helical" evidence="8">
    <location>
        <begin position="275"/>
        <end position="300"/>
    </location>
</feature>
<evidence type="ECO:0000256" key="8">
    <source>
        <dbReference type="SAM" id="Phobius"/>
    </source>
</evidence>
<feature type="transmembrane region" description="Helical" evidence="8">
    <location>
        <begin position="426"/>
        <end position="446"/>
    </location>
</feature>
<dbReference type="InterPro" id="IPR036259">
    <property type="entry name" value="MFS_trans_sf"/>
</dbReference>
<dbReference type="Gene3D" id="1.20.1250.20">
    <property type="entry name" value="MFS general substrate transporter like domains"/>
    <property type="match status" value="2"/>
</dbReference>
<dbReference type="Pfam" id="PF07690">
    <property type="entry name" value="MFS_1"/>
    <property type="match status" value="1"/>
</dbReference>
<evidence type="ECO:0000313" key="11">
    <source>
        <dbReference type="Proteomes" id="UP000186583"/>
    </source>
</evidence>
<evidence type="ECO:0000313" key="10">
    <source>
        <dbReference type="EMBL" id="OLN86679.1"/>
    </source>
</evidence>
<dbReference type="GO" id="GO:0022857">
    <property type="term" value="F:transmembrane transporter activity"/>
    <property type="evidence" value="ECO:0007669"/>
    <property type="project" value="InterPro"/>
</dbReference>
<evidence type="ECO:0000256" key="6">
    <source>
        <dbReference type="ARBA" id="ARBA00023136"/>
    </source>
</evidence>
<keyword evidence="6 8" id="KW-0472">Membrane</keyword>
<dbReference type="GO" id="GO:0016020">
    <property type="term" value="C:membrane"/>
    <property type="evidence" value="ECO:0007669"/>
    <property type="project" value="TreeGrafter"/>
</dbReference>
<feature type="transmembrane region" description="Helical" evidence="8">
    <location>
        <begin position="103"/>
        <end position="122"/>
    </location>
</feature>
<dbReference type="PANTHER" id="PTHR23514:SF3">
    <property type="entry name" value="BYPASS OF STOP CODON PROTEIN 6"/>
    <property type="match status" value="1"/>
</dbReference>
<evidence type="ECO:0000256" key="3">
    <source>
        <dbReference type="ARBA" id="ARBA00022448"/>
    </source>
</evidence>
<keyword evidence="3" id="KW-0813">Transport</keyword>
<gene>
    <name evidence="10" type="ORF">CCHL11_03854</name>
</gene>
<feature type="compositionally biased region" description="Basic and acidic residues" evidence="7">
    <location>
        <begin position="14"/>
        <end position="33"/>
    </location>
</feature>
<dbReference type="Proteomes" id="UP000186583">
    <property type="component" value="Unassembled WGS sequence"/>
</dbReference>
<feature type="transmembrane region" description="Helical" evidence="8">
    <location>
        <begin position="158"/>
        <end position="181"/>
    </location>
</feature>
<comment type="subcellular location">
    <subcellularLocation>
        <location evidence="1">Endomembrane system</location>
        <topology evidence="1">Multi-pass membrane protein</topology>
    </subcellularLocation>
</comment>
<evidence type="ECO:0000256" key="7">
    <source>
        <dbReference type="SAM" id="MobiDB-lite"/>
    </source>
</evidence>
<feature type="transmembrane region" description="Helical" evidence="8">
    <location>
        <begin position="306"/>
        <end position="328"/>
    </location>
</feature>
<keyword evidence="5 8" id="KW-1133">Transmembrane helix</keyword>
<feature type="transmembrane region" description="Helical" evidence="8">
    <location>
        <begin position="368"/>
        <end position="387"/>
    </location>
</feature>
<proteinExistence type="inferred from homology"/>
<dbReference type="PROSITE" id="PS50850">
    <property type="entry name" value="MFS"/>
    <property type="match status" value="1"/>
</dbReference>
<dbReference type="GO" id="GO:0012505">
    <property type="term" value="C:endomembrane system"/>
    <property type="evidence" value="ECO:0007669"/>
    <property type="project" value="UniProtKB-SubCell"/>
</dbReference>
<feature type="transmembrane region" description="Helical" evidence="8">
    <location>
        <begin position="193"/>
        <end position="213"/>
    </location>
</feature>
<evidence type="ECO:0000256" key="2">
    <source>
        <dbReference type="ARBA" id="ARBA00008335"/>
    </source>
</evidence>
<sequence length="467" mass="50823">MTAHPTRTASQNASEREPLLRPRDGEIRGDTDPTLHGGAINPVGQTGDHAEAQADTDGKALEEDGIAFRAAAAAWSFVVLGLFVASVGATIYQLQRHYKLSDIQVSTVFLVGPVGYSLAAWFNHSIHRKLGQRGVAIIGPSCHLFYAVVACLHPPFPILLVAAVVGCFGGGLLDGSWCAWFAALKHANTLSGLLHGSFSIGAGLCPYVAALLLSNEYFWYQLFYVLIAASVVELLVLLWAFRKEDAAKYHRYQRTQLSPSDQADAPAVLRYKATWVYAAFLLAYVGTECTISGWVAAFMLRVRFSSVYAANICLSCFWIGMAAGRLILGTVTDRFGPRRAVVVYLLLAPPFVVLFILVRVLWVSAMSISLLGFIMGPLFPSSIVQLVQFLPKGSHVTAVSLVATVGQAGGALFPYVVGVITEFVGLWAFQWMILLQFAVLLLIWVLSLRLPGTQQPDDDENDRLSQE</sequence>
<feature type="compositionally biased region" description="Polar residues" evidence="7">
    <location>
        <begin position="1"/>
        <end position="13"/>
    </location>
</feature>
<feature type="transmembrane region" description="Helical" evidence="8">
    <location>
        <begin position="340"/>
        <end position="362"/>
    </location>
</feature>
<feature type="transmembrane region" description="Helical" evidence="8">
    <location>
        <begin position="66"/>
        <end position="91"/>
    </location>
</feature>
<feature type="domain" description="Major facilitator superfamily (MFS) profile" evidence="9">
    <location>
        <begin position="272"/>
        <end position="467"/>
    </location>
</feature>
<evidence type="ECO:0000256" key="1">
    <source>
        <dbReference type="ARBA" id="ARBA00004127"/>
    </source>
</evidence>
<dbReference type="FunFam" id="1.20.1250.20:FF:000286">
    <property type="entry name" value="MFS efflux transporter"/>
    <property type="match status" value="1"/>
</dbReference>
<feature type="transmembrane region" description="Helical" evidence="8">
    <location>
        <begin position="399"/>
        <end position="420"/>
    </location>
</feature>
<keyword evidence="11" id="KW-1185">Reference proteome</keyword>
<accession>A0A1Q8RQS6</accession>
<reference evidence="10 11" key="1">
    <citation type="submission" date="2016-11" db="EMBL/GenBank/DDBJ databases">
        <title>Draft Genome Assembly of Colletotrichum chlorophyti a pathogen of herbaceous plants.</title>
        <authorList>
            <person name="Gan P."/>
            <person name="Narusaka M."/>
            <person name="Tsushima A."/>
            <person name="Narusaka Y."/>
            <person name="Takano Y."/>
            <person name="Shirasu K."/>
        </authorList>
    </citation>
    <scope>NUCLEOTIDE SEQUENCE [LARGE SCALE GENOMIC DNA]</scope>
    <source>
        <strain evidence="10 11">NTL11</strain>
    </source>
</reference>
<organism evidence="10 11">
    <name type="scientific">Colletotrichum chlorophyti</name>
    <dbReference type="NCBI Taxonomy" id="708187"/>
    <lineage>
        <taxon>Eukaryota</taxon>
        <taxon>Fungi</taxon>
        <taxon>Dikarya</taxon>
        <taxon>Ascomycota</taxon>
        <taxon>Pezizomycotina</taxon>
        <taxon>Sordariomycetes</taxon>
        <taxon>Hypocreomycetidae</taxon>
        <taxon>Glomerellales</taxon>
        <taxon>Glomerellaceae</taxon>
        <taxon>Colletotrichum</taxon>
    </lineage>
</organism>
<name>A0A1Q8RQS6_9PEZI</name>